<evidence type="ECO:0000256" key="4">
    <source>
        <dbReference type="ARBA" id="ARBA00022692"/>
    </source>
</evidence>
<evidence type="ECO:0000256" key="7">
    <source>
        <dbReference type="SAM" id="Phobius"/>
    </source>
</evidence>
<organism evidence="8 9">
    <name type="scientific">Motilibacter rhizosphaerae</name>
    <dbReference type="NCBI Taxonomy" id="598652"/>
    <lineage>
        <taxon>Bacteria</taxon>
        <taxon>Bacillati</taxon>
        <taxon>Actinomycetota</taxon>
        <taxon>Actinomycetes</taxon>
        <taxon>Motilibacterales</taxon>
        <taxon>Motilibacteraceae</taxon>
        <taxon>Motilibacter</taxon>
    </lineage>
</organism>
<gene>
    <name evidence="8" type="ORF">EV189_0682</name>
</gene>
<dbReference type="PANTHER" id="PTHR30065:SF1">
    <property type="entry name" value="SURFACE PRESENTATION OF ANTIGENS PROTEIN SPAR"/>
    <property type="match status" value="1"/>
</dbReference>
<dbReference type="RefSeq" id="WP_130491514.1">
    <property type="nucleotide sequence ID" value="NZ_SGXD01000001.1"/>
</dbReference>
<keyword evidence="9" id="KW-1185">Reference proteome</keyword>
<dbReference type="InterPro" id="IPR002010">
    <property type="entry name" value="T3SS_IM_R"/>
</dbReference>
<protein>
    <submittedName>
        <fullName evidence="8">Flagellar biosynthetic protein FliR</fullName>
    </submittedName>
</protein>
<evidence type="ECO:0000256" key="3">
    <source>
        <dbReference type="ARBA" id="ARBA00022475"/>
    </source>
</evidence>
<dbReference type="Pfam" id="PF01311">
    <property type="entry name" value="Bac_export_1"/>
    <property type="match status" value="1"/>
</dbReference>
<keyword evidence="8" id="KW-0966">Cell projection</keyword>
<accession>A0A4Q7NVZ7</accession>
<feature type="transmembrane region" description="Helical" evidence="7">
    <location>
        <begin position="215"/>
        <end position="233"/>
    </location>
</feature>
<feature type="transmembrane region" description="Helical" evidence="7">
    <location>
        <begin position="167"/>
        <end position="194"/>
    </location>
</feature>
<keyword evidence="8" id="KW-0282">Flagellum</keyword>
<evidence type="ECO:0000313" key="9">
    <source>
        <dbReference type="Proteomes" id="UP000293638"/>
    </source>
</evidence>
<feature type="transmembrane region" description="Helical" evidence="7">
    <location>
        <begin position="125"/>
        <end position="147"/>
    </location>
</feature>
<keyword evidence="6 7" id="KW-0472">Membrane</keyword>
<evidence type="ECO:0000256" key="6">
    <source>
        <dbReference type="ARBA" id="ARBA00023136"/>
    </source>
</evidence>
<comment type="caution">
    <text evidence="8">The sequence shown here is derived from an EMBL/GenBank/DDBJ whole genome shotgun (WGS) entry which is preliminary data.</text>
</comment>
<keyword evidence="4 7" id="KW-0812">Transmembrane</keyword>
<dbReference type="Proteomes" id="UP000293638">
    <property type="component" value="Unassembled WGS sequence"/>
</dbReference>
<dbReference type="GO" id="GO:0005886">
    <property type="term" value="C:plasma membrane"/>
    <property type="evidence" value="ECO:0007669"/>
    <property type="project" value="UniProtKB-SubCell"/>
</dbReference>
<keyword evidence="3" id="KW-1003">Cell membrane</keyword>
<comment type="similarity">
    <text evidence="2">Belongs to the FliR/MopE/SpaR family.</text>
</comment>
<name>A0A4Q7NVZ7_9ACTN</name>
<feature type="transmembrane region" description="Helical" evidence="7">
    <location>
        <begin position="67"/>
        <end position="89"/>
    </location>
</feature>
<evidence type="ECO:0000256" key="2">
    <source>
        <dbReference type="ARBA" id="ARBA00009772"/>
    </source>
</evidence>
<evidence type="ECO:0000256" key="5">
    <source>
        <dbReference type="ARBA" id="ARBA00022989"/>
    </source>
</evidence>
<evidence type="ECO:0000313" key="8">
    <source>
        <dbReference type="EMBL" id="RZS91441.1"/>
    </source>
</evidence>
<proteinExistence type="inferred from homology"/>
<dbReference type="PANTHER" id="PTHR30065">
    <property type="entry name" value="FLAGELLAR BIOSYNTHETIC PROTEIN FLIR"/>
    <property type="match status" value="1"/>
</dbReference>
<reference evidence="8 9" key="1">
    <citation type="submission" date="2019-02" db="EMBL/GenBank/DDBJ databases">
        <title>Genomic Encyclopedia of Type Strains, Phase IV (KMG-IV): sequencing the most valuable type-strain genomes for metagenomic binning, comparative biology and taxonomic classification.</title>
        <authorList>
            <person name="Goeker M."/>
        </authorList>
    </citation>
    <scope>NUCLEOTIDE SEQUENCE [LARGE SCALE GENOMIC DNA]</scope>
    <source>
        <strain evidence="8 9">DSM 45622</strain>
    </source>
</reference>
<sequence length="258" mass="27151">MNVQIAAPLLVSFLLATVRAAAWLFVAPPFATRSIPSTVKAVTAFALALPVAPRLRVPVESLSTPSLVAAVVLQVFTGTALGFVSYLLFAAVQAAGDFIDLVGSFSIASAYDPMSQAQNSVFGRFTYQIAVMLLFAVNGHLLVIEGFEKSYDLIPLDATVDLTRLDHVVTVGLAQMVMIALEISAPMVAVLFMVDVSMGLLTKVAPSLQAFSLGFPAKILTTLLLFGAFIPLFPGAVDHVVDLTLHALKALYPAGGGS</sequence>
<dbReference type="GO" id="GO:0006605">
    <property type="term" value="P:protein targeting"/>
    <property type="evidence" value="ECO:0007669"/>
    <property type="project" value="InterPro"/>
</dbReference>
<evidence type="ECO:0000256" key="1">
    <source>
        <dbReference type="ARBA" id="ARBA00004651"/>
    </source>
</evidence>
<comment type="subcellular location">
    <subcellularLocation>
        <location evidence="1">Cell membrane</location>
        <topology evidence="1">Multi-pass membrane protein</topology>
    </subcellularLocation>
</comment>
<dbReference type="EMBL" id="SGXD01000001">
    <property type="protein sequence ID" value="RZS91441.1"/>
    <property type="molecule type" value="Genomic_DNA"/>
</dbReference>
<keyword evidence="8" id="KW-0969">Cilium</keyword>
<dbReference type="OrthoDB" id="9807748at2"/>
<dbReference type="PRINTS" id="PR00953">
    <property type="entry name" value="TYPE3IMRPROT"/>
</dbReference>
<keyword evidence="5 7" id="KW-1133">Transmembrane helix</keyword>
<dbReference type="AlphaFoldDB" id="A0A4Q7NVZ7"/>